<dbReference type="Pfam" id="PF06455">
    <property type="entry name" value="NADH5_C"/>
    <property type="match status" value="1"/>
</dbReference>
<keyword evidence="1" id="KW-0813">Transport</keyword>
<geneLocation type="mitochondrion" evidence="6"/>
<dbReference type="InterPro" id="IPR010934">
    <property type="entry name" value="NADH_DH_su5_C"/>
</dbReference>
<accession>W6AW66</accession>
<feature type="transmembrane region" description="Helical" evidence="4">
    <location>
        <begin position="16"/>
        <end position="37"/>
    </location>
</feature>
<dbReference type="AlphaFoldDB" id="W6AW66"/>
<evidence type="ECO:0000256" key="3">
    <source>
        <dbReference type="ARBA" id="ARBA00023027"/>
    </source>
</evidence>
<protein>
    <submittedName>
        <fullName evidence="6">NADH dehydrogenase subunit 5</fullName>
    </submittedName>
</protein>
<keyword evidence="6" id="KW-0496">Mitochondrion</keyword>
<evidence type="ECO:0000259" key="5">
    <source>
        <dbReference type="Pfam" id="PF06455"/>
    </source>
</evidence>
<proteinExistence type="predicted"/>
<evidence type="ECO:0000256" key="4">
    <source>
        <dbReference type="SAM" id="Phobius"/>
    </source>
</evidence>
<dbReference type="EMBL" id="KF835484">
    <property type="protein sequence ID" value="AHI62944.1"/>
    <property type="molecule type" value="Genomic_DNA"/>
</dbReference>
<name>W6AW66_PELSI</name>
<sequence length="168" mass="18904">MGQPRFQPMLPINENYYTATSPIIRLAAGSIIAGLLISLNTTPMKTPQMTMPHHMKLSALIMTIMGLTLALELITMTNKSTKPSKPHTFSNLLMYFNTLIHRSLTLLNLKFSQNTATHLTDLTWYENIGPKWMTKSQTNPITTMSSQKGLIKIYLTSFLLSITMLLLT</sequence>
<evidence type="ECO:0000256" key="2">
    <source>
        <dbReference type="ARBA" id="ARBA00022967"/>
    </source>
</evidence>
<keyword evidence="4" id="KW-1133">Transmembrane helix</keyword>
<feature type="domain" description="NADH dehydrogenase subunit 5 C-terminal" evidence="5">
    <location>
        <begin position="1"/>
        <end position="167"/>
    </location>
</feature>
<gene>
    <name evidence="6" type="primary">NADH5</name>
</gene>
<feature type="transmembrane region" description="Helical" evidence="4">
    <location>
        <begin position="149"/>
        <end position="167"/>
    </location>
</feature>
<evidence type="ECO:0000313" key="6">
    <source>
        <dbReference type="EMBL" id="AHI62944.1"/>
    </source>
</evidence>
<reference evidence="6" key="1">
    <citation type="submission" date="2013-11" db="EMBL/GenBank/DDBJ databases">
        <title>PCR-RFLP identification of four Chinese soft-shelled turtle Pelodiscus sinensis strains using mitochondrial genes.</title>
        <authorList>
            <person name="Xu X."/>
            <person name="Zhang C."/>
        </authorList>
    </citation>
    <scope>NUCLEOTIDE SEQUENCE</scope>
</reference>
<keyword evidence="4" id="KW-0472">Membrane</keyword>
<organism evidence="6">
    <name type="scientific">Pelodiscus sinensis</name>
    <name type="common">Chinese softshell turtle</name>
    <name type="synonym">Trionyx sinensis</name>
    <dbReference type="NCBI Taxonomy" id="13735"/>
    <lineage>
        <taxon>Eukaryota</taxon>
        <taxon>Metazoa</taxon>
        <taxon>Chordata</taxon>
        <taxon>Craniata</taxon>
        <taxon>Vertebrata</taxon>
        <taxon>Euteleostomi</taxon>
        <taxon>Archelosauria</taxon>
        <taxon>Testudinata</taxon>
        <taxon>Testudines</taxon>
        <taxon>Cryptodira</taxon>
        <taxon>Trionychia</taxon>
        <taxon>Trionychidae</taxon>
        <taxon>Pelodiscus</taxon>
    </lineage>
</organism>
<feature type="transmembrane region" description="Helical" evidence="4">
    <location>
        <begin position="57"/>
        <end position="76"/>
    </location>
</feature>
<evidence type="ECO:0000256" key="1">
    <source>
        <dbReference type="ARBA" id="ARBA00022448"/>
    </source>
</evidence>
<keyword evidence="4" id="KW-0812">Transmembrane</keyword>
<keyword evidence="2" id="KW-1278">Translocase</keyword>
<keyword evidence="3" id="KW-0520">NAD</keyword>